<keyword evidence="2" id="KW-1185">Reference proteome</keyword>
<reference evidence="1" key="1">
    <citation type="submission" date="2022-04" db="EMBL/GenBank/DDBJ databases">
        <title>Jade perch genome.</title>
        <authorList>
            <person name="Chao B."/>
        </authorList>
    </citation>
    <scope>NUCLEOTIDE SEQUENCE</scope>
    <source>
        <strain evidence="1">CB-2022</strain>
    </source>
</reference>
<evidence type="ECO:0000313" key="2">
    <source>
        <dbReference type="Proteomes" id="UP000831701"/>
    </source>
</evidence>
<sequence length="711" mass="80094">MASLSEEVLLVVKKVRQRKQDGTLYLMAERIAWGPEGKDRFTVSHLYADIRCQKISPDGKAKIQLQLVLHTGESTTFHFANESTALKDRDAAKELLQQLLPKFKKKANKELEEKNRMLQEDPVLFQLYKDLVVSQVISADEFWANRLGDINNADPAPYNNKQEVGISGAFLADIRPQTDGCNGLRYNLTADIIESIFRTYPAVKQKYSENVPHNLTEKEFWTRFFQSHYFHRDRINTGTQDIFSECAKQDDKGTQGGSHPPPAPCHCEELTNYLSDFGLGDGRVHLRVPSLHFLIGRQVGGIEEILKVFPSTVRQVSSVEDSFFSLTASLTSSGVHHRVRGCHHDRHQRPCVHNFELPASTMEAENTVHSDSMSPASLGICEKLFRRWELKTSLTEGSARRSQQTLTIRLGLPGLKSMVVQGVKNPLVDLLSLEDKTLDEGYGVSTAPPSTSSSNRTVKESSNAAIIKRFNHHSAMVLAAGSRKGETPTDQASETSSTDGNSRDSDFFQPPVKKVKLQEAIEYEDLQRENRPRTVALNLKKSDRYAHGPVPLQSQQYTTSQDIINSVNYIRHEMVNYKPNLTQVLSSTAASSAIAALSPGGVLMLGGTQQAINQMVPTEVQGELKHLYAAAGELLRHFWSCFPVNTPFLEEKVIKMKSNLERFQMTKLCPFQEKIQRQYLSTNLTGHLEEMLQTAYSKFHVWQTRRMMRKT</sequence>
<dbReference type="EMBL" id="CM041536">
    <property type="protein sequence ID" value="KAI3371239.1"/>
    <property type="molecule type" value="Genomic_DNA"/>
</dbReference>
<name>A0ACB8WTV9_9TELE</name>
<organism evidence="1 2">
    <name type="scientific">Scortum barcoo</name>
    <name type="common">barcoo grunter</name>
    <dbReference type="NCBI Taxonomy" id="214431"/>
    <lineage>
        <taxon>Eukaryota</taxon>
        <taxon>Metazoa</taxon>
        <taxon>Chordata</taxon>
        <taxon>Craniata</taxon>
        <taxon>Vertebrata</taxon>
        <taxon>Euteleostomi</taxon>
        <taxon>Actinopterygii</taxon>
        <taxon>Neopterygii</taxon>
        <taxon>Teleostei</taxon>
        <taxon>Neoteleostei</taxon>
        <taxon>Acanthomorphata</taxon>
        <taxon>Eupercaria</taxon>
        <taxon>Centrarchiformes</taxon>
        <taxon>Terapontoidei</taxon>
        <taxon>Terapontidae</taxon>
        <taxon>Scortum</taxon>
    </lineage>
</organism>
<dbReference type="Proteomes" id="UP000831701">
    <property type="component" value="Chromosome 6"/>
</dbReference>
<gene>
    <name evidence="1" type="ORF">L3Q82_023861</name>
</gene>
<proteinExistence type="predicted"/>
<evidence type="ECO:0000313" key="1">
    <source>
        <dbReference type="EMBL" id="KAI3371239.1"/>
    </source>
</evidence>
<accession>A0ACB8WTV9</accession>
<comment type="caution">
    <text evidence="1">The sequence shown here is derived from an EMBL/GenBank/DDBJ whole genome shotgun (WGS) entry which is preliminary data.</text>
</comment>
<protein>
    <submittedName>
        <fullName evidence="1">Uncharacterized protein</fullName>
    </submittedName>
</protein>